<evidence type="ECO:0000313" key="2">
    <source>
        <dbReference type="Proteomes" id="UP001060085"/>
    </source>
</evidence>
<accession>A0ACC0AW54</accession>
<evidence type="ECO:0000313" key="1">
    <source>
        <dbReference type="EMBL" id="KAI5664776.1"/>
    </source>
</evidence>
<protein>
    <submittedName>
        <fullName evidence="1">Uncharacterized protein</fullName>
    </submittedName>
</protein>
<dbReference type="EMBL" id="CM044705">
    <property type="protein sequence ID" value="KAI5664776.1"/>
    <property type="molecule type" value="Genomic_DNA"/>
</dbReference>
<organism evidence="1 2">
    <name type="scientific">Catharanthus roseus</name>
    <name type="common">Madagascar periwinkle</name>
    <name type="synonym">Vinca rosea</name>
    <dbReference type="NCBI Taxonomy" id="4058"/>
    <lineage>
        <taxon>Eukaryota</taxon>
        <taxon>Viridiplantae</taxon>
        <taxon>Streptophyta</taxon>
        <taxon>Embryophyta</taxon>
        <taxon>Tracheophyta</taxon>
        <taxon>Spermatophyta</taxon>
        <taxon>Magnoliopsida</taxon>
        <taxon>eudicotyledons</taxon>
        <taxon>Gunneridae</taxon>
        <taxon>Pentapetalae</taxon>
        <taxon>asterids</taxon>
        <taxon>lamiids</taxon>
        <taxon>Gentianales</taxon>
        <taxon>Apocynaceae</taxon>
        <taxon>Rauvolfioideae</taxon>
        <taxon>Vinceae</taxon>
        <taxon>Catharanthinae</taxon>
        <taxon>Catharanthus</taxon>
    </lineage>
</organism>
<reference evidence="2" key="1">
    <citation type="journal article" date="2023" name="Nat. Plants">
        <title>Single-cell RNA sequencing provides a high-resolution roadmap for understanding the multicellular compartmentation of specialized metabolism.</title>
        <authorList>
            <person name="Sun S."/>
            <person name="Shen X."/>
            <person name="Li Y."/>
            <person name="Li Y."/>
            <person name="Wang S."/>
            <person name="Li R."/>
            <person name="Zhang H."/>
            <person name="Shen G."/>
            <person name="Guo B."/>
            <person name="Wei J."/>
            <person name="Xu J."/>
            <person name="St-Pierre B."/>
            <person name="Chen S."/>
            <person name="Sun C."/>
        </authorList>
    </citation>
    <scope>NUCLEOTIDE SEQUENCE [LARGE SCALE GENOMIC DNA]</scope>
</reference>
<keyword evidence="2" id="KW-1185">Reference proteome</keyword>
<name>A0ACC0AW54_CATRO</name>
<sequence length="320" mass="36182">MRSPASMEQEEVVNGVSRSVAVLACAAMAIFYVAILYAPALLLRLPPPTSYSSFMIRRFICAAISSVVSFIASALILSIRWNSPEGLSAYGIRSDHNWQALIFPLSLTSLIYAGSFIVKFLRFLDSYKEHQSFCRNKFVDYIISLPQRVSEWMLAMVTNISAWRNYVVAPLTEELVFRACMIPLLLCGGFSAYTAVFLCPIFFSLAHLNHFWELYTKKNRNFVKASMAVGFQLGYTVVFGSYASFLFVRTGHLSGPLISHIFCNYMGIPVIFSRRTGLVTLAFIVGLLGFIWLLFPLTSPHLFNYKTDTCKCWHGYCNWD</sequence>
<comment type="caution">
    <text evidence="1">The sequence shown here is derived from an EMBL/GenBank/DDBJ whole genome shotgun (WGS) entry which is preliminary data.</text>
</comment>
<dbReference type="Proteomes" id="UP001060085">
    <property type="component" value="Linkage Group LG05"/>
</dbReference>
<gene>
    <name evidence="1" type="ORF">M9H77_24099</name>
</gene>
<proteinExistence type="predicted"/>